<dbReference type="InterPro" id="IPR015242">
    <property type="entry name" value="Ydc2_cat"/>
</dbReference>
<feature type="region of interest" description="Disordered" evidence="1">
    <location>
        <begin position="297"/>
        <end position="330"/>
    </location>
</feature>
<feature type="compositionally biased region" description="Basic and acidic residues" evidence="1">
    <location>
        <begin position="310"/>
        <end position="323"/>
    </location>
</feature>
<reference evidence="3" key="1">
    <citation type="journal article" date="2020" name="Nature">
        <title>Giant virus diversity and host interactions through global metagenomics.</title>
        <authorList>
            <person name="Schulz F."/>
            <person name="Roux S."/>
            <person name="Paez-Espino D."/>
            <person name="Jungbluth S."/>
            <person name="Walsh D.A."/>
            <person name="Denef V.J."/>
            <person name="McMahon K.D."/>
            <person name="Konstantinidis K.T."/>
            <person name="Eloe-Fadrosh E.A."/>
            <person name="Kyrpides N.C."/>
            <person name="Woyke T."/>
        </authorList>
    </citation>
    <scope>NUCLEOTIDE SEQUENCE</scope>
    <source>
        <strain evidence="3">GVMAG-M-3300023179-27</strain>
    </source>
</reference>
<evidence type="ECO:0000259" key="2">
    <source>
        <dbReference type="Pfam" id="PF09159"/>
    </source>
</evidence>
<protein>
    <recommendedName>
        <fullName evidence="2">Mitochondrial resolvase Ydc2 catalytic domain-containing protein</fullName>
    </recommendedName>
</protein>
<dbReference type="InterPro" id="IPR012337">
    <property type="entry name" value="RNaseH-like_sf"/>
</dbReference>
<dbReference type="EMBL" id="MN739773">
    <property type="protein sequence ID" value="QHT25623.1"/>
    <property type="molecule type" value="Genomic_DNA"/>
</dbReference>
<sequence length="330" mass="38549">MYMKILSWDVGIKNLAYCLLEKKEEKFSILKWGIINLVDDRDLCKFTLKNGNQCGKIARYKSFDFEKEITTCKAHKDKYIPVLSKSTKYKCEKCKEKSDVSIEKLEKGWCTKHEKFAKQCVNKYKCKKLVSQNCTKQPIQTLSVKLYSELDKIKEFRTVNTVLIENQPSLLNPTMKTISSLLYAYFIMRCKIDDKDKYDTNVRFVSPTNKLSINKNVTSKQLKNTENKRHEYAVTKGLGQLYCKALINKKDQQTLDEYKKQDDMCDAFLQGFHDMFDVIPETYVKKLEEIPEDVIEANTKKKKPKKKAAKPVDEEKETGEVKIKISKRKT</sequence>
<evidence type="ECO:0000256" key="1">
    <source>
        <dbReference type="SAM" id="MobiDB-lite"/>
    </source>
</evidence>
<dbReference type="Gene3D" id="3.30.420.10">
    <property type="entry name" value="Ribonuclease H-like superfamily/Ribonuclease H"/>
    <property type="match status" value="1"/>
</dbReference>
<organism evidence="3">
    <name type="scientific">viral metagenome</name>
    <dbReference type="NCBI Taxonomy" id="1070528"/>
    <lineage>
        <taxon>unclassified sequences</taxon>
        <taxon>metagenomes</taxon>
        <taxon>organismal metagenomes</taxon>
    </lineage>
</organism>
<dbReference type="InterPro" id="IPR036397">
    <property type="entry name" value="RNaseH_sf"/>
</dbReference>
<dbReference type="Pfam" id="PF09159">
    <property type="entry name" value="Ydc2-catalyt"/>
    <property type="match status" value="1"/>
</dbReference>
<name>A0A6C0EB54_9ZZZZ</name>
<evidence type="ECO:0000313" key="3">
    <source>
        <dbReference type="EMBL" id="QHT25623.1"/>
    </source>
</evidence>
<accession>A0A6C0EB54</accession>
<feature type="domain" description="Mitochondrial resolvase Ydc2 catalytic" evidence="2">
    <location>
        <begin position="5"/>
        <end position="167"/>
    </location>
</feature>
<proteinExistence type="predicted"/>
<dbReference type="AlphaFoldDB" id="A0A6C0EB54"/>
<dbReference type="GO" id="GO:0003676">
    <property type="term" value="F:nucleic acid binding"/>
    <property type="evidence" value="ECO:0007669"/>
    <property type="project" value="InterPro"/>
</dbReference>
<feature type="compositionally biased region" description="Basic residues" evidence="1">
    <location>
        <begin position="300"/>
        <end position="309"/>
    </location>
</feature>
<dbReference type="SUPFAM" id="SSF53098">
    <property type="entry name" value="Ribonuclease H-like"/>
    <property type="match status" value="1"/>
</dbReference>